<reference evidence="1 2" key="1">
    <citation type="submission" date="2006-03" db="EMBL/GenBank/DDBJ databases">
        <authorList>
            <person name="Bartlett D.H."/>
            <person name="Valle G."/>
            <person name="Lauro F.M."/>
            <person name="Vezzi A."/>
            <person name="Simonato F."/>
            <person name="Eloe E."/>
            <person name="Vitulo N."/>
            <person name="Stratton T.K."/>
            <person name="D'angelo M."/>
            <person name="Ferriera S."/>
            <person name="Johnson J."/>
            <person name="Kravitz S."/>
            <person name="Beeson K."/>
            <person name="Sutton G."/>
            <person name="Rogers Y."/>
            <person name="Friedman R."/>
            <person name="Frazier M."/>
            <person name="Venter J.C."/>
        </authorList>
    </citation>
    <scope>NUCLEOTIDE SEQUENCE [LARGE SCALE GENOMIC DNA]</scope>
    <source>
        <strain evidence="1 2">3TCK</strain>
    </source>
</reference>
<accession>Q1ZAF0</accession>
<dbReference type="AlphaFoldDB" id="Q1ZAF0"/>
<proteinExistence type="predicted"/>
<name>Q1ZAF0_9GAMM</name>
<dbReference type="EMBL" id="AAPH01000001">
    <property type="protein sequence ID" value="EAS45542.1"/>
    <property type="molecule type" value="Genomic_DNA"/>
</dbReference>
<dbReference type="HOGENOM" id="CLU_2701589_0_0_6"/>
<evidence type="ECO:0000313" key="2">
    <source>
        <dbReference type="Proteomes" id="UP000003789"/>
    </source>
</evidence>
<evidence type="ECO:0000313" key="1">
    <source>
        <dbReference type="EMBL" id="EAS45542.1"/>
    </source>
</evidence>
<protein>
    <submittedName>
        <fullName evidence="1">Uncharacterized protein</fullName>
    </submittedName>
</protein>
<sequence>MNLIVIILEVMNVEDDHNLPPQFATKPKLSLPLSQIIRILHRGIQRLRMRLVMDLIDQLTVDVMWSRGPLKGK</sequence>
<dbReference type="Proteomes" id="UP000003789">
    <property type="component" value="Unassembled WGS sequence"/>
</dbReference>
<organism evidence="1 2">
    <name type="scientific">Photobacterium profundum 3TCK</name>
    <dbReference type="NCBI Taxonomy" id="314280"/>
    <lineage>
        <taxon>Bacteria</taxon>
        <taxon>Pseudomonadati</taxon>
        <taxon>Pseudomonadota</taxon>
        <taxon>Gammaproteobacteria</taxon>
        <taxon>Vibrionales</taxon>
        <taxon>Vibrionaceae</taxon>
        <taxon>Photobacterium</taxon>
    </lineage>
</organism>
<gene>
    <name evidence="1" type="ORF">P3TCK_04176</name>
</gene>
<comment type="caution">
    <text evidence="1">The sequence shown here is derived from an EMBL/GenBank/DDBJ whole genome shotgun (WGS) entry which is preliminary data.</text>
</comment>